<feature type="non-terminal residue" evidence="1">
    <location>
        <position position="148"/>
    </location>
</feature>
<evidence type="ECO:0000313" key="2">
    <source>
        <dbReference type="Proteomes" id="UP000789860"/>
    </source>
</evidence>
<feature type="non-terminal residue" evidence="1">
    <location>
        <position position="1"/>
    </location>
</feature>
<protein>
    <submittedName>
        <fullName evidence="1">1269_t:CDS:1</fullName>
    </submittedName>
</protein>
<keyword evidence="2" id="KW-1185">Reference proteome</keyword>
<reference evidence="1" key="1">
    <citation type="submission" date="2021-06" db="EMBL/GenBank/DDBJ databases">
        <authorList>
            <person name="Kallberg Y."/>
            <person name="Tangrot J."/>
            <person name="Rosling A."/>
        </authorList>
    </citation>
    <scope>NUCLEOTIDE SEQUENCE</scope>
    <source>
        <strain evidence="1">AU212A</strain>
    </source>
</reference>
<sequence length="148" mass="16499">QQGQTLWFSRFTNLIATSSVVRYGTLIFLVALISVLYFATTHQVMKTSGGNASVYSERMFVTNNPLSPDSNGDNKIVYDKSNQIGDIKSVNNNNVLGFLYDRGNGCFRYPNLNNTITSVIPPEIPTNFQSRRIGFILDDSSCSLDKQI</sequence>
<gene>
    <name evidence="1" type="ORF">SCALOS_LOCUS10060</name>
</gene>
<organism evidence="1 2">
    <name type="scientific">Scutellospora calospora</name>
    <dbReference type="NCBI Taxonomy" id="85575"/>
    <lineage>
        <taxon>Eukaryota</taxon>
        <taxon>Fungi</taxon>
        <taxon>Fungi incertae sedis</taxon>
        <taxon>Mucoromycota</taxon>
        <taxon>Glomeromycotina</taxon>
        <taxon>Glomeromycetes</taxon>
        <taxon>Diversisporales</taxon>
        <taxon>Gigasporaceae</taxon>
        <taxon>Scutellospora</taxon>
    </lineage>
</organism>
<dbReference type="EMBL" id="CAJVPM010035062">
    <property type="protein sequence ID" value="CAG8689083.1"/>
    <property type="molecule type" value="Genomic_DNA"/>
</dbReference>
<name>A0ACA9P2K9_9GLOM</name>
<proteinExistence type="predicted"/>
<evidence type="ECO:0000313" key="1">
    <source>
        <dbReference type="EMBL" id="CAG8689083.1"/>
    </source>
</evidence>
<comment type="caution">
    <text evidence="1">The sequence shown here is derived from an EMBL/GenBank/DDBJ whole genome shotgun (WGS) entry which is preliminary data.</text>
</comment>
<accession>A0ACA9P2K9</accession>
<dbReference type="Proteomes" id="UP000789860">
    <property type="component" value="Unassembled WGS sequence"/>
</dbReference>